<proteinExistence type="predicted"/>
<evidence type="ECO:0000313" key="2">
    <source>
        <dbReference type="EMBL" id="KAF7777633.1"/>
    </source>
</evidence>
<organism evidence="2 3">
    <name type="scientific">Agaricus bisporus var. burnettii</name>
    <dbReference type="NCBI Taxonomy" id="192524"/>
    <lineage>
        <taxon>Eukaryota</taxon>
        <taxon>Fungi</taxon>
        <taxon>Dikarya</taxon>
        <taxon>Basidiomycota</taxon>
        <taxon>Agaricomycotina</taxon>
        <taxon>Agaricomycetes</taxon>
        <taxon>Agaricomycetidae</taxon>
        <taxon>Agaricales</taxon>
        <taxon>Agaricineae</taxon>
        <taxon>Agaricaceae</taxon>
        <taxon>Agaricus</taxon>
    </lineage>
</organism>
<dbReference type="Pfam" id="PF12937">
    <property type="entry name" value="F-box-like"/>
    <property type="match status" value="1"/>
</dbReference>
<accession>A0A8H7F593</accession>
<dbReference type="Proteomes" id="UP000629468">
    <property type="component" value="Unassembled WGS sequence"/>
</dbReference>
<evidence type="ECO:0000259" key="1">
    <source>
        <dbReference type="PROSITE" id="PS50181"/>
    </source>
</evidence>
<dbReference type="PROSITE" id="PS50181">
    <property type="entry name" value="FBOX"/>
    <property type="match status" value="1"/>
</dbReference>
<sequence length="391" mass="44840">MSNFEDLPDDVFLEISKSLLPQKENLCNLRLVSRRLSKLVSHLLFHRLVIRTGKETRQGATTLAESSIISVIASGSTTVFEHTKELKILVYSFDPPPPFYLRSFSNLTEFSGSWFCKAPSHTISEIASLLPRCPNLTRLRLGNVFNSGTTLNDIFFETGMMEKSLELKELQLQGFVVSPDAFEHYVRHFKCLTSLAITQNRSRSASTDFGEICNILRRNNIYLEHIVADHPEDLPLLSYLSSYSGLTRLTLESQSGGTGSFEAVNMFYTQVLPKQAEVLEELRLCFHDAPRVWRKTPTVNQLAGLTQCHKLRTLVVSSLFTFEFKEEDARRIWEFWFEVGLQLPGLEHMSVIPVNPYTWHGEFYTSVAWRAIRNDVLEQYQKEKNLRFAVN</sequence>
<comment type="caution">
    <text evidence="2">The sequence shown here is derived from an EMBL/GenBank/DDBJ whole genome shotgun (WGS) entry which is preliminary data.</text>
</comment>
<feature type="domain" description="F-box" evidence="1">
    <location>
        <begin position="1"/>
        <end position="48"/>
    </location>
</feature>
<reference evidence="2 3" key="1">
    <citation type="journal article" name="Sci. Rep.">
        <title>Telomere-to-telomere assembled and centromere annotated genomes of the two main subspecies of the button mushroom Agaricus bisporus reveal especially polymorphic chromosome ends.</title>
        <authorList>
            <person name="Sonnenberg A.S.M."/>
            <person name="Sedaghat-Telgerd N."/>
            <person name="Lavrijssen B."/>
            <person name="Ohm R.A."/>
            <person name="Hendrickx P.M."/>
            <person name="Scholtmeijer K."/>
            <person name="Baars J.J.P."/>
            <person name="van Peer A."/>
        </authorList>
    </citation>
    <scope>NUCLEOTIDE SEQUENCE [LARGE SCALE GENOMIC DNA]</scope>
    <source>
        <strain evidence="2 3">H119_p4</strain>
    </source>
</reference>
<protein>
    <recommendedName>
        <fullName evidence="1">F-box domain-containing protein</fullName>
    </recommendedName>
</protein>
<gene>
    <name evidence="2" type="ORF">Agabi119p4_3705</name>
</gene>
<dbReference type="AlphaFoldDB" id="A0A8H7F593"/>
<name>A0A8H7F593_AGABI</name>
<dbReference type="Gene3D" id="3.80.10.10">
    <property type="entry name" value="Ribonuclease Inhibitor"/>
    <property type="match status" value="1"/>
</dbReference>
<evidence type="ECO:0000313" key="3">
    <source>
        <dbReference type="Proteomes" id="UP000629468"/>
    </source>
</evidence>
<dbReference type="EMBL" id="JABXXO010000005">
    <property type="protein sequence ID" value="KAF7777633.1"/>
    <property type="molecule type" value="Genomic_DNA"/>
</dbReference>
<dbReference type="InterPro" id="IPR032675">
    <property type="entry name" value="LRR_dom_sf"/>
</dbReference>
<dbReference type="SUPFAM" id="SSF52047">
    <property type="entry name" value="RNI-like"/>
    <property type="match status" value="1"/>
</dbReference>
<dbReference type="InterPro" id="IPR001810">
    <property type="entry name" value="F-box_dom"/>
</dbReference>